<keyword evidence="3" id="KW-1185">Reference proteome</keyword>
<gene>
    <name evidence="2" type="ORF">AAFF_G00413600</name>
</gene>
<evidence type="ECO:0000313" key="3">
    <source>
        <dbReference type="Proteomes" id="UP001221898"/>
    </source>
</evidence>
<dbReference type="EMBL" id="JAINUG010000084">
    <property type="protein sequence ID" value="KAJ8399322.1"/>
    <property type="molecule type" value="Genomic_DNA"/>
</dbReference>
<protein>
    <submittedName>
        <fullName evidence="2">Uncharacterized protein</fullName>
    </submittedName>
</protein>
<evidence type="ECO:0000256" key="1">
    <source>
        <dbReference type="SAM" id="MobiDB-lite"/>
    </source>
</evidence>
<feature type="compositionally biased region" description="Basic and acidic residues" evidence="1">
    <location>
        <begin position="61"/>
        <end position="70"/>
    </location>
</feature>
<feature type="region of interest" description="Disordered" evidence="1">
    <location>
        <begin position="38"/>
        <end position="76"/>
    </location>
</feature>
<dbReference type="Proteomes" id="UP001221898">
    <property type="component" value="Unassembled WGS sequence"/>
</dbReference>
<accession>A0AAD7SBL8</accession>
<evidence type="ECO:0000313" key="2">
    <source>
        <dbReference type="EMBL" id="KAJ8399322.1"/>
    </source>
</evidence>
<name>A0AAD7SBL8_9TELE</name>
<dbReference type="AlphaFoldDB" id="A0AAD7SBL8"/>
<feature type="compositionally biased region" description="Polar residues" evidence="1">
    <location>
        <begin position="49"/>
        <end position="60"/>
    </location>
</feature>
<comment type="caution">
    <text evidence="2">The sequence shown here is derived from an EMBL/GenBank/DDBJ whole genome shotgun (WGS) entry which is preliminary data.</text>
</comment>
<proteinExistence type="predicted"/>
<reference evidence="2" key="1">
    <citation type="journal article" date="2023" name="Science">
        <title>Genome structures resolve the early diversification of teleost fishes.</title>
        <authorList>
            <person name="Parey E."/>
            <person name="Louis A."/>
            <person name="Montfort J."/>
            <person name="Bouchez O."/>
            <person name="Roques C."/>
            <person name="Iampietro C."/>
            <person name="Lluch J."/>
            <person name="Castinel A."/>
            <person name="Donnadieu C."/>
            <person name="Desvignes T."/>
            <person name="Floi Bucao C."/>
            <person name="Jouanno E."/>
            <person name="Wen M."/>
            <person name="Mejri S."/>
            <person name="Dirks R."/>
            <person name="Jansen H."/>
            <person name="Henkel C."/>
            <person name="Chen W.J."/>
            <person name="Zahm M."/>
            <person name="Cabau C."/>
            <person name="Klopp C."/>
            <person name="Thompson A.W."/>
            <person name="Robinson-Rechavi M."/>
            <person name="Braasch I."/>
            <person name="Lecointre G."/>
            <person name="Bobe J."/>
            <person name="Postlethwait J.H."/>
            <person name="Berthelot C."/>
            <person name="Roest Crollius H."/>
            <person name="Guiguen Y."/>
        </authorList>
    </citation>
    <scope>NUCLEOTIDE SEQUENCE</scope>
    <source>
        <strain evidence="2">NC1722</strain>
    </source>
</reference>
<sequence>MKGGVTEDFKRAATPFELSQTACCKTAASLRLCQGNRETVRKQTPRQKLLQSPASTSRPSVNREKRDRCSDNTTDAIVDRSWTPRFDSVPWT</sequence>
<organism evidence="2 3">
    <name type="scientific">Aldrovandia affinis</name>
    <dbReference type="NCBI Taxonomy" id="143900"/>
    <lineage>
        <taxon>Eukaryota</taxon>
        <taxon>Metazoa</taxon>
        <taxon>Chordata</taxon>
        <taxon>Craniata</taxon>
        <taxon>Vertebrata</taxon>
        <taxon>Euteleostomi</taxon>
        <taxon>Actinopterygii</taxon>
        <taxon>Neopterygii</taxon>
        <taxon>Teleostei</taxon>
        <taxon>Notacanthiformes</taxon>
        <taxon>Halosauridae</taxon>
        <taxon>Aldrovandia</taxon>
    </lineage>
</organism>